<name>A0A6J4T8S8_9ACTN</name>
<dbReference type="EMBL" id="CADCVM010000376">
    <property type="protein sequence ID" value="CAA9516938.1"/>
    <property type="molecule type" value="Genomic_DNA"/>
</dbReference>
<protein>
    <submittedName>
        <fullName evidence="1">Uncharacterized protein</fullName>
    </submittedName>
</protein>
<reference evidence="1" key="1">
    <citation type="submission" date="2020-02" db="EMBL/GenBank/DDBJ databases">
        <authorList>
            <person name="Meier V. D."/>
        </authorList>
    </citation>
    <scope>NUCLEOTIDE SEQUENCE</scope>
    <source>
        <strain evidence="1">AVDCRST_MAG05</strain>
    </source>
</reference>
<evidence type="ECO:0000313" key="1">
    <source>
        <dbReference type="EMBL" id="CAA9516938.1"/>
    </source>
</evidence>
<accession>A0A6J4T8S8</accession>
<sequence length="39" mass="4337">MLRILAYYLTQLVPTDIEEPVFHLLGMAITATMSAVGAW</sequence>
<organism evidence="1">
    <name type="scientific">uncultured Rubrobacteraceae bacterium</name>
    <dbReference type="NCBI Taxonomy" id="349277"/>
    <lineage>
        <taxon>Bacteria</taxon>
        <taxon>Bacillati</taxon>
        <taxon>Actinomycetota</taxon>
        <taxon>Rubrobacteria</taxon>
        <taxon>Rubrobacterales</taxon>
        <taxon>Rubrobacteraceae</taxon>
        <taxon>environmental samples</taxon>
    </lineage>
</organism>
<proteinExistence type="predicted"/>
<gene>
    <name evidence="1" type="ORF">AVDCRST_MAG05-3375</name>
</gene>
<dbReference type="AlphaFoldDB" id="A0A6J4T8S8"/>